<evidence type="ECO:0000256" key="1">
    <source>
        <dbReference type="SAM" id="Phobius"/>
    </source>
</evidence>
<proteinExistence type="evidence at transcript level"/>
<feature type="transmembrane region" description="Helical" evidence="1">
    <location>
        <begin position="70"/>
        <end position="92"/>
    </location>
</feature>
<feature type="transmembrane region" description="Helical" evidence="1">
    <location>
        <begin position="34"/>
        <end position="58"/>
    </location>
</feature>
<dbReference type="AlphaFoldDB" id="S6BP04"/>
<accession>S6BP04</accession>
<protein>
    <submittedName>
        <fullName evidence="2">Uncharacterized protein</fullName>
    </submittedName>
</protein>
<keyword evidence="1" id="KW-0472">Membrane</keyword>
<keyword evidence="1" id="KW-1133">Transmembrane helix</keyword>
<feature type="transmembrane region" description="Helical" evidence="1">
    <location>
        <begin position="202"/>
        <end position="221"/>
    </location>
</feature>
<organism evidence="2">
    <name type="scientific">Babesia bovis</name>
    <dbReference type="NCBI Taxonomy" id="5865"/>
    <lineage>
        <taxon>Eukaryota</taxon>
        <taxon>Sar</taxon>
        <taxon>Alveolata</taxon>
        <taxon>Apicomplexa</taxon>
        <taxon>Aconoidasida</taxon>
        <taxon>Piroplasmida</taxon>
        <taxon>Babesiidae</taxon>
        <taxon>Babesia</taxon>
    </lineage>
</organism>
<feature type="transmembrane region" description="Helical" evidence="1">
    <location>
        <begin position="266"/>
        <end position="289"/>
    </location>
</feature>
<dbReference type="EMBL" id="AK442083">
    <property type="protein sequence ID" value="BAN65877.1"/>
    <property type="molecule type" value="mRNA"/>
</dbReference>
<name>S6BP04_BABBO</name>
<feature type="transmembrane region" description="Helical" evidence="1">
    <location>
        <begin position="129"/>
        <end position="154"/>
    </location>
</feature>
<feature type="transmembrane region" description="Helical" evidence="1">
    <location>
        <begin position="98"/>
        <end position="117"/>
    </location>
</feature>
<dbReference type="VEuPathDB" id="PiroplasmaDB:BBOV_IV002110"/>
<evidence type="ECO:0000313" key="2">
    <source>
        <dbReference type="EMBL" id="BAN65877.1"/>
    </source>
</evidence>
<feature type="transmembrane region" description="Helical" evidence="1">
    <location>
        <begin position="295"/>
        <end position="312"/>
    </location>
</feature>
<feature type="transmembrane region" description="Helical" evidence="1">
    <location>
        <begin position="160"/>
        <end position="181"/>
    </location>
</feature>
<keyword evidence="1" id="KW-0812">Transmembrane</keyword>
<sequence>MSQNFKNMSVASNETTNGLARDLEDNRKNQPNPAYMMLTAISQGFCVMLNLHVMFMMSGMAPAVLGVENFASLVVFTLEGAALLVNIIIFWMNPLKPWFTVFLCLIQAVGNAFQIFVVSKFEGTLGKGLYLGGTAALGAIFGSNIITSFTFIAFGPVNHLGAFSFGFAIGGIVPFTLSVILQNTVKCTFRDAMKGLKYAWKIVVVQFLSYMNLLTFYPGVVPSCMDLPLNRKIMLIGVFQISETVGRGIAVFIEKKYLLCNTLTKVMVLTVANIGTAIFLLCAILYHQIVFLNNIVSITIGIITLGAVGGYCNSFADRCIREEIPEDLGKEVTVSATTVFRIIVTGFCVLGSLGSTFLVPAIPKIPEPVVKAAEKVVNAVAEGAGAAASAAGTAAEAATATTTEAVAKAGALATETAKAVLSSTLHH</sequence>
<gene>
    <name evidence="2" type="primary">BBOV_IV002110</name>
</gene>
<reference evidence="2" key="1">
    <citation type="journal article" date="2014" name="BMC Genomics">
        <title>The Babesia bovis gene and promoter model: an update from full-length EST analysis.</title>
        <authorList>
            <person name="Yamagishi J."/>
            <person name="Wakaguri H."/>
            <person name="Yokoyama N."/>
            <person name="Yamashita R."/>
            <person name="Suzuki Y."/>
            <person name="Xuan X."/>
            <person name="Igarashi I."/>
        </authorList>
    </citation>
    <scope>NUCLEOTIDE SEQUENCE</scope>
    <source>
        <strain evidence="2">Texas</strain>
    </source>
</reference>